<reference evidence="3 4" key="1">
    <citation type="journal article" date="2013" name="Nat. Commun.">
        <title>The evolution and pathogenic mechanisms of the rice sheath blight pathogen.</title>
        <authorList>
            <person name="Zheng A."/>
            <person name="Lin R."/>
            <person name="Xu L."/>
            <person name="Qin P."/>
            <person name="Tang C."/>
            <person name="Ai P."/>
            <person name="Zhang D."/>
            <person name="Liu Y."/>
            <person name="Sun Z."/>
            <person name="Feng H."/>
            <person name="Wang Y."/>
            <person name="Chen Y."/>
            <person name="Liang X."/>
            <person name="Fu R."/>
            <person name="Li Q."/>
            <person name="Zhang J."/>
            <person name="Yu X."/>
            <person name="Xie Z."/>
            <person name="Ding L."/>
            <person name="Guan P."/>
            <person name="Tang J."/>
            <person name="Liang Y."/>
            <person name="Wang S."/>
            <person name="Deng Q."/>
            <person name="Li S."/>
            <person name="Zhu J."/>
            <person name="Wang L."/>
            <person name="Liu H."/>
            <person name="Li P."/>
        </authorList>
    </citation>
    <scope>NUCLEOTIDE SEQUENCE [LARGE SCALE GENOMIC DNA]</scope>
    <source>
        <strain evidence="4">AG-1 IA</strain>
    </source>
</reference>
<keyword evidence="4" id="KW-1185">Reference proteome</keyword>
<dbReference type="PROSITE" id="PS50003">
    <property type="entry name" value="PH_DOMAIN"/>
    <property type="match status" value="1"/>
</dbReference>
<dbReference type="SMART" id="SM00233">
    <property type="entry name" value="PH"/>
    <property type="match status" value="1"/>
</dbReference>
<sequence length="1059" mass="115477">MNGIGWPRLQVVRNKIPGFTLGCPCQGFAKRCLCDDPIVIHGLRMCCMRKAHTFRMPRSRRTAAGWLADETYLLNDVASDARPWSLHEVVAVIPKNGNLRGWRIGWYVRHPSEEFFDRPVEIWARLDKRKYKLPSAEECRFKQPEQLNSHRSHKAYPGLGLPVDPLLIPPHLVCTPCSKLKTNISPIYSTRTRSLSALSVLQASQIHARASSVVRKVLGVRSPLKEPALFDTPIEGASCDKPRSSADSTPREGNRPRSNTTPTEITWPKAVTITPANHDTLSAPSCTSGPTQTTPVNSLLFSPTPNTPPSDDQEMEPAQSSPKRPSIVQGSPEIDSGYGSGQSSAARSALPPTNNSPVIARTPRALGKAVGSPVTPGGMNMRLSPSLPRSIMPMPILNLPPLPPTPAHDHTLPRTRWFQSFHPEEMRHVKKSMPALMRHGTSNMATTHAEEDDDEDGSSDGTDSDSSDNEGMMPDGDSSPEAHDSIDESTEESTLHSGSEGPDGDYFDAREMHAPAPSADDPSGLATPRASDQNRTLGEASALGLQITPTPGPSTINGSPWTVVDITPGVDRASSGLPPRTDYFSHPVAAARQALKTPHRTPRVSQLISLASPRAHVSSPKAAPVPLSPSNTIAARRARAATVLRDPNGESPRPALYQQVSHSMMNLSSPTHSEEMSLTGFDALRTPRESICPMTATPGTPTPSTPKLLIRRNSMPTQIRHPPGYNDLYPSVPREEEGKEGLPGYSCGIHIEAMMPRKMEFSAPGVLAKDRGWKKQYIVIHGTSLMVYKYDIRKVPIGGKIKGKDKYEGVVTEDEVDLNSPTVHLPGHESAAPRLPLNQPSRRNSRRASSTAASDNGSRSSLLSRFHGNSSRSTVSQPQETPAPDDKANANDSTVSISASNSTSSSRRWSHTQTSVPFASGLPHFNPPFSSGNQLIRQYTLQRAESGLGSDYYKRRNVIRVRCEGEQFLLQAENVMQVVDWIECLQAGTNAALDLDERPMTKPPPFPRYVTSTKSGGQEADTILNFSRRRRRRARPDGTNEANGNATSNHNANDNNTNR</sequence>
<dbReference type="InterPro" id="IPR011993">
    <property type="entry name" value="PH-like_dom_sf"/>
</dbReference>
<accession>L8WY06</accession>
<evidence type="ECO:0000313" key="4">
    <source>
        <dbReference type="Proteomes" id="UP000011668"/>
    </source>
</evidence>
<proteinExistence type="predicted"/>
<name>L8WY06_THACA</name>
<feature type="region of interest" description="Disordered" evidence="1">
    <location>
        <begin position="446"/>
        <end position="534"/>
    </location>
</feature>
<evidence type="ECO:0000256" key="1">
    <source>
        <dbReference type="SAM" id="MobiDB-lite"/>
    </source>
</evidence>
<dbReference type="HOGENOM" id="CLU_016627_0_0_1"/>
<feature type="region of interest" description="Disordered" evidence="1">
    <location>
        <begin position="716"/>
        <end position="740"/>
    </location>
</feature>
<evidence type="ECO:0000259" key="2">
    <source>
        <dbReference type="PROSITE" id="PS50003"/>
    </source>
</evidence>
<feature type="compositionally biased region" description="Low complexity" evidence="1">
    <location>
        <begin position="1042"/>
        <end position="1059"/>
    </location>
</feature>
<dbReference type="STRING" id="983506.L8WY06"/>
<dbReference type="OrthoDB" id="5865767at2759"/>
<feature type="compositionally biased region" description="Acidic residues" evidence="1">
    <location>
        <begin position="450"/>
        <end position="468"/>
    </location>
</feature>
<feature type="region of interest" description="Disordered" evidence="1">
    <location>
        <begin position="818"/>
        <end position="923"/>
    </location>
</feature>
<feature type="compositionally biased region" description="Basic and acidic residues" evidence="1">
    <location>
        <begin position="238"/>
        <end position="255"/>
    </location>
</feature>
<feature type="compositionally biased region" description="Polar residues" evidence="1">
    <location>
        <begin position="855"/>
        <end position="880"/>
    </location>
</feature>
<protein>
    <submittedName>
        <fullName evidence="3">PH domain-containing protein</fullName>
    </submittedName>
</protein>
<dbReference type="Proteomes" id="UP000011668">
    <property type="component" value="Unassembled WGS sequence"/>
</dbReference>
<dbReference type="PANTHER" id="PTHR37283:SF1">
    <property type="entry name" value="PH DOMAIN-CONTAINING PROTEIN YHR131C"/>
    <property type="match status" value="1"/>
</dbReference>
<dbReference type="PANTHER" id="PTHR37283">
    <property type="entry name" value="PH DOMAIN-CONTAINING PROTEIN YHR131C"/>
    <property type="match status" value="1"/>
</dbReference>
<feature type="region of interest" description="Disordered" evidence="1">
    <location>
        <begin position="995"/>
        <end position="1059"/>
    </location>
</feature>
<feature type="compositionally biased region" description="Low complexity" evidence="1">
    <location>
        <begin position="893"/>
        <end position="915"/>
    </location>
</feature>
<gene>
    <name evidence="3" type="ORF">AG1IA_04264</name>
</gene>
<comment type="caution">
    <text evidence="3">The sequence shown here is derived from an EMBL/GenBank/DDBJ whole genome shotgun (WGS) entry which is preliminary data.</text>
</comment>
<dbReference type="AlphaFoldDB" id="L8WY06"/>
<dbReference type="Gene3D" id="2.30.29.30">
    <property type="entry name" value="Pleckstrin-homology domain (PH domain)/Phosphotyrosine-binding domain (PTB)"/>
    <property type="match status" value="1"/>
</dbReference>
<dbReference type="SUPFAM" id="SSF50729">
    <property type="entry name" value="PH domain-like"/>
    <property type="match status" value="1"/>
</dbReference>
<feature type="compositionally biased region" description="Polar residues" evidence="1">
    <location>
        <begin position="274"/>
        <end position="304"/>
    </location>
</feature>
<feature type="domain" description="PH" evidence="2">
    <location>
        <begin position="760"/>
        <end position="990"/>
    </location>
</feature>
<organism evidence="3 4">
    <name type="scientific">Thanatephorus cucumeris (strain AG1-IA)</name>
    <name type="common">Rice sheath blight fungus</name>
    <name type="synonym">Rhizoctonia solani</name>
    <dbReference type="NCBI Taxonomy" id="983506"/>
    <lineage>
        <taxon>Eukaryota</taxon>
        <taxon>Fungi</taxon>
        <taxon>Dikarya</taxon>
        <taxon>Basidiomycota</taxon>
        <taxon>Agaricomycotina</taxon>
        <taxon>Agaricomycetes</taxon>
        <taxon>Cantharellales</taxon>
        <taxon>Ceratobasidiaceae</taxon>
        <taxon>Rhizoctonia</taxon>
        <taxon>Rhizoctonia solani AG-1</taxon>
    </lineage>
</organism>
<dbReference type="InterPro" id="IPR001849">
    <property type="entry name" value="PH_domain"/>
</dbReference>
<feature type="compositionally biased region" description="Polar residues" evidence="1">
    <location>
        <begin position="341"/>
        <end position="357"/>
    </location>
</feature>
<feature type="region of interest" description="Disordered" evidence="1">
    <location>
        <begin position="230"/>
        <end position="387"/>
    </location>
</feature>
<evidence type="ECO:0000313" key="3">
    <source>
        <dbReference type="EMBL" id="ELU41702.1"/>
    </source>
</evidence>
<dbReference type="EMBL" id="AFRT01001001">
    <property type="protein sequence ID" value="ELU41702.1"/>
    <property type="molecule type" value="Genomic_DNA"/>
</dbReference>